<dbReference type="InterPro" id="IPR019787">
    <property type="entry name" value="Znf_PHD-finger"/>
</dbReference>
<gene>
    <name evidence="7" type="ORF">ACHAWO_007501</name>
</gene>
<evidence type="ECO:0000313" key="8">
    <source>
        <dbReference type="Proteomes" id="UP001530400"/>
    </source>
</evidence>
<evidence type="ECO:0000256" key="1">
    <source>
        <dbReference type="ARBA" id="ARBA00022723"/>
    </source>
</evidence>
<dbReference type="Gene3D" id="2.30.30.140">
    <property type="match status" value="1"/>
</dbReference>
<dbReference type="Pfam" id="PF00628">
    <property type="entry name" value="PHD"/>
    <property type="match status" value="1"/>
</dbReference>
<accession>A0ABD3P2U3</accession>
<protein>
    <recommendedName>
        <fullName evidence="6">PHD-type domain-containing protein</fullName>
    </recommendedName>
</protein>
<feature type="compositionally biased region" description="Basic and acidic residues" evidence="5">
    <location>
        <begin position="1"/>
        <end position="15"/>
    </location>
</feature>
<dbReference type="EMBL" id="JALLPJ020000820">
    <property type="protein sequence ID" value="KAL3782141.1"/>
    <property type="molecule type" value="Genomic_DNA"/>
</dbReference>
<keyword evidence="3" id="KW-0862">Zinc</keyword>
<dbReference type="InterPro" id="IPR001965">
    <property type="entry name" value="Znf_PHD"/>
</dbReference>
<evidence type="ECO:0000256" key="4">
    <source>
        <dbReference type="PROSITE-ProRule" id="PRU00146"/>
    </source>
</evidence>
<dbReference type="Proteomes" id="UP001530400">
    <property type="component" value="Unassembled WGS sequence"/>
</dbReference>
<keyword evidence="8" id="KW-1185">Reference proteome</keyword>
<reference evidence="7 8" key="1">
    <citation type="submission" date="2024-10" db="EMBL/GenBank/DDBJ databases">
        <title>Updated reference genomes for cyclostephanoid diatoms.</title>
        <authorList>
            <person name="Roberts W.R."/>
            <person name="Alverson A.J."/>
        </authorList>
    </citation>
    <scope>NUCLEOTIDE SEQUENCE [LARGE SCALE GENOMIC DNA]</scope>
    <source>
        <strain evidence="7 8">AJA010-31</strain>
    </source>
</reference>
<dbReference type="GO" id="GO:0008270">
    <property type="term" value="F:zinc ion binding"/>
    <property type="evidence" value="ECO:0007669"/>
    <property type="project" value="UniProtKB-KW"/>
</dbReference>
<keyword evidence="2 4" id="KW-0863">Zinc-finger</keyword>
<dbReference type="InterPro" id="IPR011011">
    <property type="entry name" value="Znf_FYVE_PHD"/>
</dbReference>
<dbReference type="Gene3D" id="3.30.40.10">
    <property type="entry name" value="Zinc/RING finger domain, C3HC4 (zinc finger)"/>
    <property type="match status" value="1"/>
</dbReference>
<organism evidence="7 8">
    <name type="scientific">Cyclotella atomus</name>
    <dbReference type="NCBI Taxonomy" id="382360"/>
    <lineage>
        <taxon>Eukaryota</taxon>
        <taxon>Sar</taxon>
        <taxon>Stramenopiles</taxon>
        <taxon>Ochrophyta</taxon>
        <taxon>Bacillariophyta</taxon>
        <taxon>Coscinodiscophyceae</taxon>
        <taxon>Thalassiosirophycidae</taxon>
        <taxon>Stephanodiscales</taxon>
        <taxon>Stephanodiscaceae</taxon>
        <taxon>Cyclotella</taxon>
    </lineage>
</organism>
<feature type="region of interest" description="Disordered" evidence="5">
    <location>
        <begin position="644"/>
        <end position="663"/>
    </location>
</feature>
<dbReference type="SMART" id="SM00249">
    <property type="entry name" value="PHD"/>
    <property type="match status" value="1"/>
</dbReference>
<feature type="compositionally biased region" description="Basic and acidic residues" evidence="5">
    <location>
        <begin position="42"/>
        <end position="53"/>
    </location>
</feature>
<dbReference type="InterPro" id="IPR019786">
    <property type="entry name" value="Zinc_finger_PHD-type_CS"/>
</dbReference>
<name>A0ABD3P2U3_9STRA</name>
<sequence length="862" mass="97647">MSEDRQSSALDDKLSPSDAAVTSSSRKRPIFYHDILQQPNKRSTEASDYKSSDMSHNVNSSSMQTCSIDADTRDWHVEILSGLFLRSSEHEIDWLESEVRKDSHEFQSNDGKLDTVSEMKHSSDPPEVLMPSHTDVLPLIPSTLRDMCKTSHQKEKLDEFERPLLIPKSWRRPTYESLTLKELEHKMLNCAKTNGEIDNTQTGCLYSKLAKPRTLTTATQCGKCKELPQTYTITSILYNECSLSALANWAMMDPPESSEPEVTPDQSSPSRLQQEDWDKYEKGLVGRLSTDSTTYEMPVISSTFRKCGVCNKYGHYELECELLLDGTSERDESSNNHKDDRQSQPVVLEKSTRRFIIYDLAKELRLQRLLESVLQDTQQKNASRCPDEHKSTGHLSNDDKESINQHHSGVDRCNVCKSGLSPHNMLMCDGCDELFHLNCLDPPLDDIPEGEWLCDLCLSYDSDESSVVVIEGCEGFVVEQRKRTVAEESLHYSGVSLGQHKCQWTAALSVVDESDQIIDYEYLQDHVSDGYLTPNLSPGKLCWAKRFDEELDRPDWWPAMIVEPTNSMTAASDVYCVRFFFYNKRKNVFGSSILPYLPYYEDIGYKRLEISGWNQGVFQKALELSVHALGLKTIGQALKVSRGGVQKSMNTNPSPDTAHRLRTSGWRPPIGWERADAETVDDFVILSKDKRSDMLHKCKTEGMRTLPQNAQFDFFLDEVIGGIVSWRADQEESSCDEPLEIKYGAVMSINPSTEMALVRAMPLDWIVTGNLESNVLIAQDLGSTVWMPLSQLRHVSSKPNSRALVDLKKTLISKMTKEISLHEARCQAAAVIREQNTVELQFNQQHDNAANKPEIDEGMKEP</sequence>
<keyword evidence="1" id="KW-0479">Metal-binding</keyword>
<proteinExistence type="predicted"/>
<evidence type="ECO:0000256" key="3">
    <source>
        <dbReference type="ARBA" id="ARBA00022833"/>
    </source>
</evidence>
<evidence type="ECO:0000313" key="7">
    <source>
        <dbReference type="EMBL" id="KAL3782141.1"/>
    </source>
</evidence>
<dbReference type="PANTHER" id="PTHR24102:SF28">
    <property type="entry name" value="PHD-TYPE DOMAIN-CONTAINING PROTEIN"/>
    <property type="match status" value="1"/>
</dbReference>
<feature type="region of interest" description="Disordered" evidence="5">
    <location>
        <begin position="1"/>
        <end position="62"/>
    </location>
</feature>
<dbReference type="CDD" id="cd05162">
    <property type="entry name" value="PWWP"/>
    <property type="match status" value="1"/>
</dbReference>
<evidence type="ECO:0000259" key="6">
    <source>
        <dbReference type="PROSITE" id="PS50016"/>
    </source>
</evidence>
<feature type="compositionally biased region" description="Basic and acidic residues" evidence="5">
    <location>
        <begin position="385"/>
        <end position="403"/>
    </location>
</feature>
<feature type="region of interest" description="Disordered" evidence="5">
    <location>
        <begin position="252"/>
        <end position="276"/>
    </location>
</feature>
<evidence type="ECO:0000256" key="2">
    <source>
        <dbReference type="ARBA" id="ARBA00022771"/>
    </source>
</evidence>
<dbReference type="SUPFAM" id="SSF63748">
    <property type="entry name" value="Tudor/PWWP/MBT"/>
    <property type="match status" value="1"/>
</dbReference>
<dbReference type="SUPFAM" id="SSF57903">
    <property type="entry name" value="FYVE/PHD zinc finger"/>
    <property type="match status" value="1"/>
</dbReference>
<dbReference type="PROSITE" id="PS50016">
    <property type="entry name" value="ZF_PHD_2"/>
    <property type="match status" value="1"/>
</dbReference>
<feature type="region of interest" description="Disordered" evidence="5">
    <location>
        <begin position="842"/>
        <end position="862"/>
    </location>
</feature>
<evidence type="ECO:0000256" key="5">
    <source>
        <dbReference type="SAM" id="MobiDB-lite"/>
    </source>
</evidence>
<dbReference type="AlphaFoldDB" id="A0ABD3P2U3"/>
<feature type="region of interest" description="Disordered" evidence="5">
    <location>
        <begin position="380"/>
        <end position="403"/>
    </location>
</feature>
<comment type="caution">
    <text evidence="7">The sequence shown here is derived from an EMBL/GenBank/DDBJ whole genome shotgun (WGS) entry which is preliminary data.</text>
</comment>
<feature type="compositionally biased region" description="Basic and acidic residues" evidence="5">
    <location>
        <begin position="853"/>
        <end position="862"/>
    </location>
</feature>
<feature type="domain" description="PHD-type" evidence="6">
    <location>
        <begin position="410"/>
        <end position="460"/>
    </location>
</feature>
<dbReference type="InterPro" id="IPR013083">
    <property type="entry name" value="Znf_RING/FYVE/PHD"/>
</dbReference>
<dbReference type="PROSITE" id="PS01359">
    <property type="entry name" value="ZF_PHD_1"/>
    <property type="match status" value="1"/>
</dbReference>
<dbReference type="PANTHER" id="PTHR24102">
    <property type="entry name" value="PHD FINGER PROTEIN"/>
    <property type="match status" value="1"/>
</dbReference>